<keyword evidence="4" id="KW-1185">Reference proteome</keyword>
<keyword evidence="2" id="KW-1133">Transmembrane helix</keyword>
<keyword evidence="2" id="KW-0812">Transmembrane</keyword>
<feature type="transmembrane region" description="Helical" evidence="2">
    <location>
        <begin position="64"/>
        <end position="87"/>
    </location>
</feature>
<feature type="transmembrane region" description="Helical" evidence="2">
    <location>
        <begin position="108"/>
        <end position="127"/>
    </location>
</feature>
<feature type="transmembrane region" description="Helical" evidence="2">
    <location>
        <begin position="40"/>
        <end position="58"/>
    </location>
</feature>
<dbReference type="OrthoDB" id="9789229at2"/>
<evidence type="ECO:0000256" key="2">
    <source>
        <dbReference type="SAM" id="Phobius"/>
    </source>
</evidence>
<dbReference type="RefSeq" id="WP_023383185.1">
    <property type="nucleotide sequence ID" value="NZ_AXUN02000068.1"/>
</dbReference>
<dbReference type="InterPro" id="IPR010540">
    <property type="entry name" value="CmpB_TMEM229"/>
</dbReference>
<accession>V7I8W2</accession>
<proteinExistence type="predicted"/>
<sequence length="277" mass="31573">MNLSELFLCFFFYSFLGWLYESLVCSIFGERRFINRGFLLGPYCPIYGTGSILCWLVLKDNANMLEVFAIAAVLCCVVEYITSFCMEKVFHARWWDYSSLPFQLHGRICLYGGIIFGGGVVIVKFLIQPTLLQMTTQLNQSLLDVLAVVIFAVAGIDILVTLGSWKGLNKHLSIIHNAIYDKADGTFSKLTDKFWDTPISSVVEKGHGIFIRVQNINVRLSSNELHFFRAFPNIHIPAYEEIIKRLSIKEKMKMNSETKEHQEVDCTPDTSVEDVIQ</sequence>
<feature type="transmembrane region" description="Helical" evidence="2">
    <location>
        <begin position="147"/>
        <end position="165"/>
    </location>
</feature>
<evidence type="ECO:0000256" key="1">
    <source>
        <dbReference type="SAM" id="MobiDB-lite"/>
    </source>
</evidence>
<protein>
    <submittedName>
        <fullName evidence="3">Membrane protein</fullName>
    </submittedName>
</protein>
<dbReference type="AlphaFoldDB" id="V7I8W2"/>
<dbReference type="Proteomes" id="UP000017747">
    <property type="component" value="Unassembled WGS sequence"/>
</dbReference>
<comment type="caution">
    <text evidence="3">The sequence shown here is derived from an EMBL/GenBank/DDBJ whole genome shotgun (WGS) entry which is preliminary data.</text>
</comment>
<dbReference type="Pfam" id="PF06541">
    <property type="entry name" value="ABC_trans_CmpB"/>
    <property type="match status" value="1"/>
</dbReference>
<organism evidence="3 4">
    <name type="scientific">Youngiibacter fragilis 232.1</name>
    <dbReference type="NCBI Taxonomy" id="994573"/>
    <lineage>
        <taxon>Bacteria</taxon>
        <taxon>Bacillati</taxon>
        <taxon>Bacillota</taxon>
        <taxon>Clostridia</taxon>
        <taxon>Eubacteriales</taxon>
        <taxon>Clostridiaceae</taxon>
        <taxon>Youngiibacter</taxon>
    </lineage>
</organism>
<feature type="region of interest" description="Disordered" evidence="1">
    <location>
        <begin position="257"/>
        <end position="277"/>
    </location>
</feature>
<keyword evidence="2" id="KW-0472">Membrane</keyword>
<dbReference type="EMBL" id="AXUN02000068">
    <property type="protein sequence ID" value="ETA81706.1"/>
    <property type="molecule type" value="Genomic_DNA"/>
</dbReference>
<evidence type="ECO:0000313" key="3">
    <source>
        <dbReference type="EMBL" id="ETA81706.1"/>
    </source>
</evidence>
<evidence type="ECO:0000313" key="4">
    <source>
        <dbReference type="Proteomes" id="UP000017747"/>
    </source>
</evidence>
<name>V7I8W2_9CLOT</name>
<reference evidence="3 4" key="1">
    <citation type="journal article" date="2014" name="Genome Announc.">
        <title>Genome Sequence of Youngiibacter fragilis, the Type Strain of the Genus Youngiibacter.</title>
        <authorList>
            <person name="Wawrik C.B."/>
            <person name="Callaghan A.V."/>
            <person name="Stamps B.W."/>
            <person name="Wawrik B."/>
        </authorList>
    </citation>
    <scope>NUCLEOTIDE SEQUENCE [LARGE SCALE GENOMIC DNA]</scope>
    <source>
        <strain evidence="3 4">232.1</strain>
    </source>
</reference>
<gene>
    <name evidence="3" type="ORF">T472_0204745</name>
</gene>
<dbReference type="eggNOG" id="COG4905">
    <property type="taxonomic scope" value="Bacteria"/>
</dbReference>
<feature type="transmembrane region" description="Helical" evidence="2">
    <location>
        <begin position="6"/>
        <end position="28"/>
    </location>
</feature>
<dbReference type="STRING" id="994573.T472_0204745"/>